<evidence type="ECO:0000256" key="5">
    <source>
        <dbReference type="ARBA" id="ARBA00018512"/>
    </source>
</evidence>
<feature type="transmembrane region" description="Helical" evidence="14">
    <location>
        <begin position="944"/>
        <end position="962"/>
    </location>
</feature>
<comment type="subcellular location">
    <subcellularLocation>
        <location evidence="1">Endoplasmic reticulum membrane</location>
        <topology evidence="1">Multi-pass membrane protein</topology>
    </subcellularLocation>
</comment>
<feature type="transmembrane region" description="Helical" evidence="14">
    <location>
        <begin position="49"/>
        <end position="65"/>
    </location>
</feature>
<evidence type="ECO:0000313" key="17">
    <source>
        <dbReference type="Proteomes" id="UP000572268"/>
    </source>
</evidence>
<evidence type="ECO:0000313" key="16">
    <source>
        <dbReference type="EMBL" id="KAF4676269.1"/>
    </source>
</evidence>
<feature type="transmembrane region" description="Helical" evidence="14">
    <location>
        <begin position="74"/>
        <end position="94"/>
    </location>
</feature>
<dbReference type="InterPro" id="IPR016900">
    <property type="entry name" value="Alg10"/>
</dbReference>
<feature type="transmembrane region" description="Helical" evidence="14">
    <location>
        <begin position="25"/>
        <end position="43"/>
    </location>
</feature>
<dbReference type="GO" id="GO:0005789">
    <property type="term" value="C:endoplasmic reticulum membrane"/>
    <property type="evidence" value="ECO:0007669"/>
    <property type="project" value="UniProtKB-SubCell"/>
</dbReference>
<evidence type="ECO:0000256" key="8">
    <source>
        <dbReference type="ARBA" id="ARBA00022692"/>
    </source>
</evidence>
<feature type="transmembrane region" description="Helical" evidence="14">
    <location>
        <begin position="432"/>
        <end position="452"/>
    </location>
</feature>
<evidence type="ECO:0000256" key="12">
    <source>
        <dbReference type="ARBA" id="ARBA00044727"/>
    </source>
</evidence>
<dbReference type="EC" id="2.4.1.256" evidence="4"/>
<dbReference type="EMBL" id="JABANN010000004">
    <property type="protein sequence ID" value="KAF4676269.1"/>
    <property type="molecule type" value="Genomic_DNA"/>
</dbReference>
<dbReference type="InterPro" id="IPR007074">
    <property type="entry name" value="LicD/FKTN/FKRP_NTP_transf"/>
</dbReference>
<feature type="transmembrane region" description="Helical" evidence="14">
    <location>
        <begin position="492"/>
        <end position="510"/>
    </location>
</feature>
<dbReference type="PANTHER" id="PTHR12989:SF10">
    <property type="entry name" value="DOL-P-GLC:GLC(2)MAN(9)GLCNAC(2)-PP-DOL ALPHA-1,2-GLUCOSYLTRANSFERASE-RELATED"/>
    <property type="match status" value="1"/>
</dbReference>
<feature type="transmembrane region" description="Helical" evidence="14">
    <location>
        <begin position="822"/>
        <end position="845"/>
    </location>
</feature>
<sequence>MVIPIPAIARNNGEPTDFAKGARPVMVILIVLQLALGCCRLYILDIFGGVWTIVLGCFGIWAYAGDRGPYLSDVVFWGLLTFFCMWIFDFIMFLERVFKNHAPLFISSSSQQEGSPFKHNFASSILIAALLIDISVPVFAVIVYKERRSNLEAHHILYDDGSNVRGSHQQGGDSFTAFQGYTGHRENRGMDIAQSPWLEITSEEGIYAAPVDHVLFGGDEHLKAHTSGHSLPSGLTQRDRLDSLTKTYAAMVRAFDEVGLDVFLESSCLIGYVRHNGNPIPWDMDIDIGLLQGDCRRVFPNGNGEMYHKVSALLGPGYSVDKMGCDCGDRCEGDDGRMVGHVADKRTGFGVDIFSYATVTTEDLRPWQHDGRRWLRRIRDRDDYTFPEEALLPLRNTTFAGVDGVLIPNKPRLFSSYEYGSNLEIHPFPWGFLAYSSMHALGYCVVILYLILEFPDSWADKRVPYWYYTALCFAIFRGGVQSLSSLSRALRIAFNVYLLYVFRVVLKSLWAQVMEIFVNGVRPDKVYTICIGSTHCYDFHLFFVMDRASVVVPATVVVVLLSSLAVHEINSYLPDAYMDEIFHVPQTKAFCEGHFGQWDNHITTLPGLYLWAAATLRLIAAPCTTSCLRRFVSIVPTALTAAVVASLVRRRRPASHEALRVLIVLLYPTTFFYNALYYTDTASTALVVSTLYLHMHQRYTLAGLVGAASVFCRQTNIVWLFGMALHHCLVEGLLPCVRARKVDLSRLLTVVVSLWTYIITALGFIAFILYNGAVVVGHKENHVASWHWAQIPYSLLTVTFFMGPAVWLSTIRSAVRAPLRPLMDAGVMVVSYLMLLYGTIVHPFLLADNRHFTFYLWRHVLSHPTLRLGVLPVAVATIIRGLANSEWLTRPLRKTENKLAIGVFVLCCVLALVPSPLLELRYFNIPAMGVLLVYVCYQKNATELYVTAGWMAAINLSSLWIFTRRPFLSVATGELERFMW</sequence>
<comment type="caution">
    <text evidence="16">The sequence shown here is derived from an EMBL/GenBank/DDBJ whole genome shotgun (WGS) entry which is preliminary data.</text>
</comment>
<evidence type="ECO:0000256" key="1">
    <source>
        <dbReference type="ARBA" id="ARBA00004477"/>
    </source>
</evidence>
<feature type="transmembrane region" description="Helical" evidence="14">
    <location>
        <begin position="548"/>
        <end position="566"/>
    </location>
</feature>
<feature type="transmembrane region" description="Helical" evidence="14">
    <location>
        <begin position="659"/>
        <end position="679"/>
    </location>
</feature>
<evidence type="ECO:0000256" key="6">
    <source>
        <dbReference type="ARBA" id="ARBA00022676"/>
    </source>
</evidence>
<evidence type="ECO:0000256" key="2">
    <source>
        <dbReference type="ARBA" id="ARBA00004922"/>
    </source>
</evidence>
<protein>
    <recommendedName>
        <fullName evidence="5">Dol-P-Glc:Glc(2)Man(9)GlcNAc(2)-PP-Dol alpha-1,2-glucosyltransferase</fullName>
        <ecNumber evidence="4">2.4.1.256</ecNumber>
    </recommendedName>
</protein>
<comment type="function">
    <text evidence="12">Dol-P-Glc:Glc(2)Man(9)GlcNAc(2)-PP-Dol alpha-1,2-glucosyltransferase that operates in the biosynthetic pathway of dolichol-linked oligosaccharides, the glycan precursors employed in protein asparagine (N)-glycosylation. The assembly of dolichol-linked oligosaccharides begins on the cytosolic side of the endoplasmic reticulum membrane and finishes in its lumen. The sequential addition of sugars to dolichol pyrophosphate produces dolichol-linked oligosaccharides containing fourteen sugars, including two GlcNAcs, nine mannoses and three glucoses. Once assembled, the oligosaccharide is transferred from the lipid to nascent proteins by oligosaccharyltransferases. In the lumen of the endoplasmic reticulum, adds the third and last glucose residue from dolichyl phosphate glucose (Dol-P-Glc) onto the lipid-linked oligosaccharide intermediate Glc(2)Man(9)GlcNAc(2)-PP-Dol to produce Glc(3)Man(9)GlcNAc(2)-PP-Dol.</text>
</comment>
<organism evidence="16 17">
    <name type="scientific">Perkinsus olseni</name>
    <name type="common">Perkinsus atlanticus</name>
    <dbReference type="NCBI Taxonomy" id="32597"/>
    <lineage>
        <taxon>Eukaryota</taxon>
        <taxon>Sar</taxon>
        <taxon>Alveolata</taxon>
        <taxon>Perkinsozoa</taxon>
        <taxon>Perkinsea</taxon>
        <taxon>Perkinsida</taxon>
        <taxon>Perkinsidae</taxon>
        <taxon>Perkinsus</taxon>
    </lineage>
</organism>
<evidence type="ECO:0000256" key="9">
    <source>
        <dbReference type="ARBA" id="ARBA00022824"/>
    </source>
</evidence>
<comment type="similarity">
    <text evidence="3">Belongs to the ALG10 glucosyltransferase family.</text>
</comment>
<dbReference type="Pfam" id="PF04922">
    <property type="entry name" value="DIE2_ALG10"/>
    <property type="match status" value="1"/>
</dbReference>
<keyword evidence="6" id="KW-0328">Glycosyltransferase</keyword>
<keyword evidence="10 14" id="KW-1133">Transmembrane helix</keyword>
<evidence type="ECO:0000256" key="13">
    <source>
        <dbReference type="ARBA" id="ARBA00048064"/>
    </source>
</evidence>
<keyword evidence="8 14" id="KW-0812">Transmembrane</keyword>
<proteinExistence type="inferred from homology"/>
<evidence type="ECO:0000256" key="7">
    <source>
        <dbReference type="ARBA" id="ARBA00022679"/>
    </source>
</evidence>
<evidence type="ECO:0000256" key="11">
    <source>
        <dbReference type="ARBA" id="ARBA00023136"/>
    </source>
</evidence>
<evidence type="ECO:0000256" key="10">
    <source>
        <dbReference type="ARBA" id="ARBA00022989"/>
    </source>
</evidence>
<reference evidence="16 17" key="1">
    <citation type="submission" date="2020-04" db="EMBL/GenBank/DDBJ databases">
        <title>Perkinsus olseni comparative genomics.</title>
        <authorList>
            <person name="Bogema D.R."/>
        </authorList>
    </citation>
    <scope>NUCLEOTIDE SEQUENCE [LARGE SCALE GENOMIC DNA]</scope>
    <source>
        <strain evidence="16">ATCC PRA-31</strain>
    </source>
</reference>
<evidence type="ECO:0000256" key="4">
    <source>
        <dbReference type="ARBA" id="ARBA00011967"/>
    </source>
</evidence>
<keyword evidence="7 16" id="KW-0808">Transferase</keyword>
<dbReference type="Pfam" id="PF04991">
    <property type="entry name" value="LicD"/>
    <property type="match status" value="1"/>
</dbReference>
<gene>
    <name evidence="16" type="primary">ALG10</name>
    <name evidence="16" type="ORF">FOL46_006278</name>
</gene>
<dbReference type="PANTHER" id="PTHR12989">
    <property type="entry name" value="ALPHA-1,2-GLUCOSYLTRANSFERASE ALG10"/>
    <property type="match status" value="1"/>
</dbReference>
<keyword evidence="11 14" id="KW-0472">Membrane</keyword>
<name>A0A7J6MXB7_PEROL</name>
<dbReference type="AlphaFoldDB" id="A0A7J6MXB7"/>
<accession>A0A7J6MXB7</accession>
<feature type="transmembrane region" description="Helical" evidence="14">
    <location>
        <begin position="790"/>
        <end position="810"/>
    </location>
</feature>
<comment type="pathway">
    <text evidence="2">Protein modification; protein glycosylation.</text>
</comment>
<feature type="transmembrane region" description="Helical" evidence="14">
    <location>
        <begin position="464"/>
        <end position="480"/>
    </location>
</feature>
<dbReference type="GO" id="GO:0006488">
    <property type="term" value="P:dolichol-linked oligosaccharide biosynthetic process"/>
    <property type="evidence" value="ECO:0007669"/>
    <property type="project" value="InterPro"/>
</dbReference>
<evidence type="ECO:0000259" key="15">
    <source>
        <dbReference type="Pfam" id="PF04991"/>
    </source>
</evidence>
<keyword evidence="9" id="KW-0256">Endoplasmic reticulum</keyword>
<feature type="transmembrane region" description="Helical" evidence="14">
    <location>
        <begin position="747"/>
        <end position="770"/>
    </location>
</feature>
<dbReference type="Proteomes" id="UP000572268">
    <property type="component" value="Unassembled WGS sequence"/>
</dbReference>
<comment type="catalytic activity">
    <reaction evidence="13">
        <text>an alpha-D-Glc-(1-&gt;3)-alpha-D-Glc-(1-&gt;3)-alpha-D-Man-(1-&gt;2)-alpha-D-Man-(1-&gt;2)-alpha-D-Man-(1-&gt;3)-[alpha-D-Man-(1-&gt;2)-alpha-D-Man-(1-&gt;3)-[alpha-D-Man-(1-&gt;2)-alpha-D-Man-(1-&gt;6)]-alpha-D-Man-(1-&gt;6)]-beta-D-Man-(1-&gt;4)-beta-D-GlcNAc-(1-&gt;4)-alpha-D-GlcNAc-diphospho-di-trans,poly-cis-dolichol + a di-trans,poly-cis-dolichyl beta-D-glucosyl phosphate = a alpha-D-Glc-(1-&gt;2)-alpha-D-Glc-(1-&gt;3)-alpha-D-Glc-(1-&gt;3)-alpha-D-Man-(1-&gt;2)-alpha-D-Man-(1-&gt;2)-alpha-D-Man-(1-&gt;3)-[alpha-D-Man-(1-&gt;2)-alpha-D-Man-(1-&gt;3)-[alpha-D-Man-(1-&gt;2)-alpha-D-Man-(1-&gt;6)]-alpha-D-Man-(1-&gt;6)]-beta-D-Man-(1-&gt;4)-beta-D-GlcNAc-(1-&gt;4)-alpha-D-GlcNAc-diphospho-di-trans,poly-cis-dolichol + a di-trans,poly-cis-dolichyl phosphate + H(+)</text>
        <dbReference type="Rhea" id="RHEA:29543"/>
        <dbReference type="Rhea" id="RHEA-COMP:19498"/>
        <dbReference type="Rhea" id="RHEA-COMP:19502"/>
        <dbReference type="Rhea" id="RHEA-COMP:19512"/>
        <dbReference type="Rhea" id="RHEA-COMP:19522"/>
        <dbReference type="ChEBI" id="CHEBI:15378"/>
        <dbReference type="ChEBI" id="CHEBI:57525"/>
        <dbReference type="ChEBI" id="CHEBI:57683"/>
        <dbReference type="ChEBI" id="CHEBI:132522"/>
        <dbReference type="ChEBI" id="CHEBI:132523"/>
        <dbReference type="EC" id="2.4.1.256"/>
    </reaction>
    <physiologicalReaction direction="left-to-right" evidence="13">
        <dbReference type="Rhea" id="RHEA:29544"/>
    </physiologicalReaction>
</comment>
<evidence type="ECO:0000256" key="14">
    <source>
        <dbReference type="SAM" id="Phobius"/>
    </source>
</evidence>
<feature type="transmembrane region" description="Helical" evidence="14">
    <location>
        <begin position="865"/>
        <end position="883"/>
    </location>
</feature>
<feature type="transmembrane region" description="Helical" evidence="14">
    <location>
        <begin position="121"/>
        <end position="144"/>
    </location>
</feature>
<evidence type="ECO:0000256" key="3">
    <source>
        <dbReference type="ARBA" id="ARBA00010600"/>
    </source>
</evidence>
<dbReference type="GO" id="GO:0106073">
    <property type="term" value="F:dolichyl pyrophosphate Glc2Man9GlcNAc2 alpha-1,2-glucosyltransferase activity"/>
    <property type="evidence" value="ECO:0007669"/>
    <property type="project" value="UniProtKB-EC"/>
</dbReference>
<feature type="domain" description="LicD/FKTN/FKRP nucleotidyltransferase" evidence="15">
    <location>
        <begin position="258"/>
        <end position="356"/>
    </location>
</feature>
<feature type="transmembrane region" description="Helical" evidence="14">
    <location>
        <begin position="895"/>
        <end position="914"/>
    </location>
</feature>